<protein>
    <submittedName>
        <fullName evidence="1">Uncharacterized protein</fullName>
    </submittedName>
</protein>
<evidence type="ECO:0000313" key="1">
    <source>
        <dbReference type="EMBL" id="TCN24129.1"/>
    </source>
</evidence>
<accession>A0A4R2BE40</accession>
<name>A0A4R2BE40_9BACI</name>
<dbReference type="EMBL" id="SLVV01000008">
    <property type="protein sequence ID" value="TCN24129.1"/>
    <property type="molecule type" value="Genomic_DNA"/>
</dbReference>
<gene>
    <name evidence="1" type="ORF">EV146_108243</name>
</gene>
<dbReference type="RefSeq" id="WP_132008217.1">
    <property type="nucleotide sequence ID" value="NZ_JAGGRC010000003.1"/>
</dbReference>
<organism evidence="1 2">
    <name type="scientific">Mesobacillus foraminis</name>
    <dbReference type="NCBI Taxonomy" id="279826"/>
    <lineage>
        <taxon>Bacteria</taxon>
        <taxon>Bacillati</taxon>
        <taxon>Bacillota</taxon>
        <taxon>Bacilli</taxon>
        <taxon>Bacillales</taxon>
        <taxon>Bacillaceae</taxon>
        <taxon>Mesobacillus</taxon>
    </lineage>
</organism>
<evidence type="ECO:0000313" key="2">
    <source>
        <dbReference type="Proteomes" id="UP000295689"/>
    </source>
</evidence>
<dbReference type="AlphaFoldDB" id="A0A4R2BE40"/>
<keyword evidence="2" id="KW-1185">Reference proteome</keyword>
<comment type="caution">
    <text evidence="1">The sequence shown here is derived from an EMBL/GenBank/DDBJ whole genome shotgun (WGS) entry which is preliminary data.</text>
</comment>
<reference evidence="1 2" key="1">
    <citation type="journal article" date="2015" name="Stand. Genomic Sci.">
        <title>Genomic Encyclopedia of Bacterial and Archaeal Type Strains, Phase III: the genomes of soil and plant-associated and newly described type strains.</title>
        <authorList>
            <person name="Whitman W.B."/>
            <person name="Woyke T."/>
            <person name="Klenk H.P."/>
            <person name="Zhou Y."/>
            <person name="Lilburn T.G."/>
            <person name="Beck B.J."/>
            <person name="De Vos P."/>
            <person name="Vandamme P."/>
            <person name="Eisen J.A."/>
            <person name="Garrity G."/>
            <person name="Hugenholtz P."/>
            <person name="Kyrpides N.C."/>
        </authorList>
    </citation>
    <scope>NUCLEOTIDE SEQUENCE [LARGE SCALE GENOMIC DNA]</scope>
    <source>
        <strain evidence="1 2">CV53</strain>
    </source>
</reference>
<dbReference type="Proteomes" id="UP000295689">
    <property type="component" value="Unassembled WGS sequence"/>
</dbReference>
<proteinExistence type="predicted"/>
<sequence length="69" mass="7943">MNRSPSEMDGLEKLLVSMIKMVGKTNEKMDELMKRVHQLEMAAKEEPASQVYSFIAEPQRPEELHTPKV</sequence>